<evidence type="ECO:0000256" key="1">
    <source>
        <dbReference type="ARBA" id="ARBA00006479"/>
    </source>
</evidence>
<dbReference type="EMBL" id="BNAI01000009">
    <property type="protein sequence ID" value="GHF25057.1"/>
    <property type="molecule type" value="Genomic_DNA"/>
</dbReference>
<dbReference type="InterPro" id="IPR036390">
    <property type="entry name" value="WH_DNA-bd_sf"/>
</dbReference>
<dbReference type="Pfam" id="PF00480">
    <property type="entry name" value="ROK"/>
    <property type="match status" value="1"/>
</dbReference>
<dbReference type="PROSITE" id="PS01125">
    <property type="entry name" value="ROK"/>
    <property type="match status" value="1"/>
</dbReference>
<dbReference type="Gene3D" id="3.20.20.80">
    <property type="entry name" value="Glycosidases"/>
    <property type="match status" value="1"/>
</dbReference>
<sequence length="898" mass="97389">MTSPATPVFPRRPASFDGFVRAHDRRLVDGSGRDLILRGVGLGNWMLPEGYMWRFGPGAESPREIEALVERLLGVDGAAAFWARFRDAFISEADIVRIAESGFDHVRLPINARGIQNADGSMIEAGLEQIDRLIGWCRAHDLWVLLDLHGAPGGQTGTNIDDSLGRPDLFFEARHRANTLTLWRELATRYAGDTTVLGYDLLNEPLPNEWQHRFADDLVELYRDLTREIRAVDADHLIMYEGSHWATNWSIFTEVWDDNSALQFHKYWSSPDRASIAPFLEARDRLGLPIYMGEGGENTLPWLYTAFRLYETEGIGWNFWPWKKIDTRTSPASIVPPAGWDDVSAAIPGGDVADAGRIFDELLENMRIENCRWQPDVVAAITGVAPRVVPAWGFGFRGAGESFSVAGGEPLAGIRADDAAGIRFAHRGDNPENPFEQSDGRDYRPAEQLVVDLRPGDWLEFEGGGSLAVEGARVIGPEGVIDGARVERSARGVRVVAERPVTLAGVELRGSGGRQRNRGVVLTHILQTGRTNRGDLARACGLSLASATNIVSDLVAEGLVHETGLIASRGGRPISLVEPRPEGAYLVGADVGERGVAVELFDLSMHRVDREFRGGREEENPETIAHDLHDALVALRDRNLEAWSSLVGIGLGLPGVVESTADGGQMLYAQSLGWEPVRVDELIDFDVPVFAENGAKTQAMAELWFGAARGVEHALVALLGRGVGMGIIADGRLQRGATSSAAEWGHMKIERGGALCRCGDRGCVEAYVGATAILDAWRATGATFEGSGWRAIGDLLETAEAGDARAAGVVEDVVDALGVALGSLVNLTNPQRIVIGGWVGLRLMEHLGPRIEAATRANALRRIGEQTDLVASTFGGDTVALGAAIMPLESLVREQRRP</sequence>
<dbReference type="SUPFAM" id="SSF53067">
    <property type="entry name" value="Actin-like ATPase domain"/>
    <property type="match status" value="1"/>
</dbReference>
<feature type="domain" description="Glycoside hydrolase family 5" evidence="4">
    <location>
        <begin position="80"/>
        <end position="322"/>
    </location>
</feature>
<keyword evidence="3" id="KW-0326">Glycosidase</keyword>
<dbReference type="RefSeq" id="WP_229842120.1">
    <property type="nucleotide sequence ID" value="NZ_BNAI01000009.1"/>
</dbReference>
<dbReference type="GO" id="GO:0004553">
    <property type="term" value="F:hydrolase activity, hydrolyzing O-glycosyl compounds"/>
    <property type="evidence" value="ECO:0007669"/>
    <property type="project" value="InterPro"/>
</dbReference>
<dbReference type="PANTHER" id="PTHR18964">
    <property type="entry name" value="ROK (REPRESSOR, ORF, KINASE) FAMILY"/>
    <property type="match status" value="1"/>
</dbReference>
<dbReference type="Gene3D" id="1.10.10.10">
    <property type="entry name" value="Winged helix-like DNA-binding domain superfamily/Winged helix DNA-binding domain"/>
    <property type="match status" value="1"/>
</dbReference>
<dbReference type="Gene3D" id="3.30.420.40">
    <property type="match status" value="2"/>
</dbReference>
<protein>
    <recommendedName>
        <fullName evidence="4">Glycoside hydrolase family 5 domain-containing protein</fullName>
    </recommendedName>
</protein>
<dbReference type="InterPro" id="IPR043129">
    <property type="entry name" value="ATPase_NBD"/>
</dbReference>
<organism evidence="5 6">
    <name type="scientific">Pseudolysinimonas yzui</name>
    <dbReference type="NCBI Taxonomy" id="2708254"/>
    <lineage>
        <taxon>Bacteria</taxon>
        <taxon>Bacillati</taxon>
        <taxon>Actinomycetota</taxon>
        <taxon>Actinomycetes</taxon>
        <taxon>Micrococcales</taxon>
        <taxon>Microbacteriaceae</taxon>
        <taxon>Pseudolysinimonas</taxon>
    </lineage>
</organism>
<dbReference type="Proteomes" id="UP000617531">
    <property type="component" value="Unassembled WGS sequence"/>
</dbReference>
<dbReference type="InterPro" id="IPR049874">
    <property type="entry name" value="ROK_cs"/>
</dbReference>
<reference evidence="5" key="2">
    <citation type="submission" date="2020-09" db="EMBL/GenBank/DDBJ databases">
        <authorList>
            <person name="Sun Q."/>
            <person name="Zhou Y."/>
        </authorList>
    </citation>
    <scope>NUCLEOTIDE SEQUENCE</scope>
    <source>
        <strain evidence="5">CGMCC 1.16548</strain>
    </source>
</reference>
<evidence type="ECO:0000256" key="3">
    <source>
        <dbReference type="ARBA" id="ARBA00023295"/>
    </source>
</evidence>
<gene>
    <name evidence="5" type="ORF">GCM10011600_27680</name>
</gene>
<keyword evidence="6" id="KW-1185">Reference proteome</keyword>
<name>A0A8J3GSY2_9MICO</name>
<dbReference type="AlphaFoldDB" id="A0A8J3GSY2"/>
<dbReference type="PROSITE" id="PS00659">
    <property type="entry name" value="GLYCOSYL_HYDROL_F5"/>
    <property type="match status" value="1"/>
</dbReference>
<dbReference type="InterPro" id="IPR017853">
    <property type="entry name" value="GH"/>
</dbReference>
<proteinExistence type="inferred from homology"/>
<evidence type="ECO:0000313" key="6">
    <source>
        <dbReference type="Proteomes" id="UP000617531"/>
    </source>
</evidence>
<accession>A0A8J3GSY2</accession>
<reference evidence="5" key="1">
    <citation type="journal article" date="2014" name="Int. J. Syst. Evol. Microbiol.">
        <title>Complete genome sequence of Corynebacterium casei LMG S-19264T (=DSM 44701T), isolated from a smear-ripened cheese.</title>
        <authorList>
            <consortium name="US DOE Joint Genome Institute (JGI-PGF)"/>
            <person name="Walter F."/>
            <person name="Albersmeier A."/>
            <person name="Kalinowski J."/>
            <person name="Ruckert C."/>
        </authorList>
    </citation>
    <scope>NUCLEOTIDE SEQUENCE</scope>
    <source>
        <strain evidence="5">CGMCC 1.16548</strain>
    </source>
</reference>
<comment type="similarity">
    <text evidence="1">Belongs to the ROK (NagC/XylR) family.</text>
</comment>
<dbReference type="InterPro" id="IPR018087">
    <property type="entry name" value="Glyco_hydro_5_CS"/>
</dbReference>
<dbReference type="InterPro" id="IPR000600">
    <property type="entry name" value="ROK"/>
</dbReference>
<dbReference type="InterPro" id="IPR036388">
    <property type="entry name" value="WH-like_DNA-bd_sf"/>
</dbReference>
<dbReference type="Pfam" id="PF00150">
    <property type="entry name" value="Cellulase"/>
    <property type="match status" value="1"/>
</dbReference>
<dbReference type="SUPFAM" id="SSF51445">
    <property type="entry name" value="(Trans)glycosidases"/>
    <property type="match status" value="1"/>
</dbReference>
<evidence type="ECO:0000256" key="2">
    <source>
        <dbReference type="ARBA" id="ARBA00022801"/>
    </source>
</evidence>
<dbReference type="SUPFAM" id="SSF46785">
    <property type="entry name" value="Winged helix' DNA-binding domain"/>
    <property type="match status" value="1"/>
</dbReference>
<keyword evidence="2" id="KW-0378">Hydrolase</keyword>
<evidence type="ECO:0000259" key="4">
    <source>
        <dbReference type="Pfam" id="PF00150"/>
    </source>
</evidence>
<dbReference type="GO" id="GO:0000272">
    <property type="term" value="P:polysaccharide catabolic process"/>
    <property type="evidence" value="ECO:0007669"/>
    <property type="project" value="InterPro"/>
</dbReference>
<dbReference type="InterPro" id="IPR001547">
    <property type="entry name" value="Glyco_hydro_5"/>
</dbReference>
<evidence type="ECO:0000313" key="5">
    <source>
        <dbReference type="EMBL" id="GHF25057.1"/>
    </source>
</evidence>
<comment type="caution">
    <text evidence="5">The sequence shown here is derived from an EMBL/GenBank/DDBJ whole genome shotgun (WGS) entry which is preliminary data.</text>
</comment>
<dbReference type="PANTHER" id="PTHR18964:SF149">
    <property type="entry name" value="BIFUNCTIONAL UDP-N-ACETYLGLUCOSAMINE 2-EPIMERASE_N-ACETYLMANNOSAMINE KINASE"/>
    <property type="match status" value="1"/>
</dbReference>